<name>A0AAV1F8B0_XYRNO</name>
<evidence type="ECO:0000256" key="1">
    <source>
        <dbReference type="SAM" id="MobiDB-lite"/>
    </source>
</evidence>
<protein>
    <submittedName>
        <fullName evidence="2">Uncharacterized protein</fullName>
    </submittedName>
</protein>
<dbReference type="EMBL" id="OY660868">
    <property type="protein sequence ID" value="CAJ1057562.1"/>
    <property type="molecule type" value="Genomic_DNA"/>
</dbReference>
<keyword evidence="3" id="KW-1185">Reference proteome</keyword>
<gene>
    <name evidence="2" type="ORF">XNOV1_A036591</name>
</gene>
<proteinExistence type="predicted"/>
<feature type="compositionally biased region" description="Polar residues" evidence="1">
    <location>
        <begin position="29"/>
        <end position="38"/>
    </location>
</feature>
<dbReference type="AlphaFoldDB" id="A0AAV1F8B0"/>
<organism evidence="2 3">
    <name type="scientific">Xyrichtys novacula</name>
    <name type="common">Pearly razorfish</name>
    <name type="synonym">Hemipteronotus novacula</name>
    <dbReference type="NCBI Taxonomy" id="13765"/>
    <lineage>
        <taxon>Eukaryota</taxon>
        <taxon>Metazoa</taxon>
        <taxon>Chordata</taxon>
        <taxon>Craniata</taxon>
        <taxon>Vertebrata</taxon>
        <taxon>Euteleostomi</taxon>
        <taxon>Actinopterygii</taxon>
        <taxon>Neopterygii</taxon>
        <taxon>Teleostei</taxon>
        <taxon>Neoteleostei</taxon>
        <taxon>Acanthomorphata</taxon>
        <taxon>Eupercaria</taxon>
        <taxon>Labriformes</taxon>
        <taxon>Labridae</taxon>
        <taxon>Xyrichtys</taxon>
    </lineage>
</organism>
<feature type="region of interest" description="Disordered" evidence="1">
    <location>
        <begin position="10"/>
        <end position="52"/>
    </location>
</feature>
<evidence type="ECO:0000313" key="2">
    <source>
        <dbReference type="EMBL" id="CAJ1057562.1"/>
    </source>
</evidence>
<dbReference type="Proteomes" id="UP001178508">
    <property type="component" value="Chromosome 5"/>
</dbReference>
<accession>A0AAV1F8B0</accession>
<feature type="compositionally biased region" description="Basic and acidic residues" evidence="1">
    <location>
        <begin position="39"/>
        <end position="52"/>
    </location>
</feature>
<sequence length="87" mass="9611">MKLPTIHCVVGVTGGQRRSRGQDLKRNEATSVSTSATDTKNDGDHGEEAQEEAVHLGSRCTLNTLTWMFRIVYGGRRNAKMNKNALH</sequence>
<evidence type="ECO:0000313" key="3">
    <source>
        <dbReference type="Proteomes" id="UP001178508"/>
    </source>
</evidence>
<reference evidence="2" key="1">
    <citation type="submission" date="2023-08" db="EMBL/GenBank/DDBJ databases">
        <authorList>
            <person name="Alioto T."/>
            <person name="Alioto T."/>
            <person name="Gomez Garrido J."/>
        </authorList>
    </citation>
    <scope>NUCLEOTIDE SEQUENCE</scope>
</reference>